<dbReference type="CDD" id="cd04301">
    <property type="entry name" value="NAT_SF"/>
    <property type="match status" value="1"/>
</dbReference>
<dbReference type="Pfam" id="PF00583">
    <property type="entry name" value="Acetyltransf_1"/>
    <property type="match status" value="1"/>
</dbReference>
<reference evidence="2 3" key="1">
    <citation type="submission" date="2021-10" db="EMBL/GenBank/DDBJ databases">
        <authorList>
            <person name="Criscuolo A."/>
        </authorList>
    </citation>
    <scope>NUCLEOTIDE SEQUENCE [LARGE SCALE GENOMIC DNA]</scope>
    <source>
        <strain evidence="3">CIP 111899</strain>
    </source>
</reference>
<keyword evidence="2" id="KW-0808">Transferase</keyword>
<gene>
    <name evidence="2" type="ORF">BACCIP111899_01961</name>
</gene>
<evidence type="ECO:0000313" key="3">
    <source>
        <dbReference type="Proteomes" id="UP000789423"/>
    </source>
</evidence>
<keyword evidence="3" id="KW-1185">Reference proteome</keyword>
<feature type="domain" description="N-acetyltransferase" evidence="1">
    <location>
        <begin position="2"/>
        <end position="140"/>
    </location>
</feature>
<dbReference type="PROSITE" id="PS51186">
    <property type="entry name" value="GNAT"/>
    <property type="match status" value="1"/>
</dbReference>
<evidence type="ECO:0000259" key="1">
    <source>
        <dbReference type="PROSITE" id="PS51186"/>
    </source>
</evidence>
<proteinExistence type="predicted"/>
<dbReference type="InterPro" id="IPR016181">
    <property type="entry name" value="Acyl_CoA_acyltransferase"/>
</dbReference>
<dbReference type="SUPFAM" id="SSF55729">
    <property type="entry name" value="Acyl-CoA N-acyltransferases (Nat)"/>
    <property type="match status" value="1"/>
</dbReference>
<name>A0ABN7ZUZ1_9BACI</name>
<sequence>MQIFQQWNQEDNDYIRRKVIEYNASQLPDEIKTPLENVSFMVKDEEGNIVGGITGTIFWYHMHIDFLWIEDKLRHQGYGTKLLHKIEKIAKEKKCRLIMLDTFSFQAPEFYKRHGYKEFGLLKDRPKGFSQHFLEKRLEV</sequence>
<comment type="caution">
    <text evidence="2">The sequence shown here is derived from an EMBL/GenBank/DDBJ whole genome shotgun (WGS) entry which is preliminary data.</text>
</comment>
<dbReference type="InterPro" id="IPR000182">
    <property type="entry name" value="GNAT_dom"/>
</dbReference>
<dbReference type="EMBL" id="CAKJTI010000007">
    <property type="protein sequence ID" value="CAG9612783.1"/>
    <property type="molecule type" value="Genomic_DNA"/>
</dbReference>
<keyword evidence="2" id="KW-0012">Acyltransferase</keyword>
<dbReference type="RefSeq" id="WP_230574902.1">
    <property type="nucleotide sequence ID" value="NZ_CAKJTI010000007.1"/>
</dbReference>
<organism evidence="2 3">
    <name type="scientific">Bacillus rhizoplanae</name>
    <dbReference type="NCBI Taxonomy" id="2880966"/>
    <lineage>
        <taxon>Bacteria</taxon>
        <taxon>Bacillati</taxon>
        <taxon>Bacillota</taxon>
        <taxon>Bacilli</taxon>
        <taxon>Bacillales</taxon>
        <taxon>Bacillaceae</taxon>
        <taxon>Bacillus</taxon>
    </lineage>
</organism>
<dbReference type="Gene3D" id="3.40.630.30">
    <property type="match status" value="1"/>
</dbReference>
<dbReference type="EC" id="2.3.1.-" evidence="2"/>
<dbReference type="GO" id="GO:0016746">
    <property type="term" value="F:acyltransferase activity"/>
    <property type="evidence" value="ECO:0007669"/>
    <property type="project" value="UniProtKB-KW"/>
</dbReference>
<evidence type="ECO:0000313" key="2">
    <source>
        <dbReference type="EMBL" id="CAG9612783.1"/>
    </source>
</evidence>
<protein>
    <submittedName>
        <fullName evidence="2">Acetyltransferase</fullName>
        <ecNumber evidence="2">2.3.1.-</ecNumber>
    </submittedName>
</protein>
<dbReference type="Proteomes" id="UP000789423">
    <property type="component" value="Unassembled WGS sequence"/>
</dbReference>
<accession>A0ABN7ZUZ1</accession>